<sequence>MARRSIVILVDEPGGKALPQNSREDLRDPVRLVRGNGYERFEFYGEYAELDGEQVPVYRWHYRTTIAE</sequence>
<dbReference type="AlphaFoldDB" id="A0A1D7VF53"/>
<protein>
    <submittedName>
        <fullName evidence="1">Uncharacterized protein</fullName>
    </submittedName>
</protein>
<dbReference type="InterPro" id="IPR046030">
    <property type="entry name" value="DUF5988"/>
</dbReference>
<evidence type="ECO:0000313" key="1">
    <source>
        <dbReference type="EMBL" id="AOP45337.1"/>
    </source>
</evidence>
<reference evidence="1 2" key="1">
    <citation type="submission" date="2016-09" db="EMBL/GenBank/DDBJ databases">
        <title>Complete genome sequencing of Streptomyces lydicus 103 and metabolic pathways analysis of antibiotic biosynthesis.</title>
        <authorList>
            <person name="Jia N."/>
            <person name="Ding M.-Z."/>
            <person name="Gao F."/>
            <person name="Yuan Y.-J."/>
        </authorList>
    </citation>
    <scope>NUCLEOTIDE SEQUENCE [LARGE SCALE GENOMIC DNA]</scope>
    <source>
        <strain evidence="1 2">103</strain>
    </source>
</reference>
<dbReference type="Proteomes" id="UP000094094">
    <property type="component" value="Chromosome"/>
</dbReference>
<dbReference type="KEGG" id="slc:SL103_02925"/>
<dbReference type="RefSeq" id="WP_069567172.1">
    <property type="nucleotide sequence ID" value="NZ_CP017157.1"/>
</dbReference>
<name>A0A1D7VF53_9ACTN</name>
<dbReference type="Pfam" id="PF19450">
    <property type="entry name" value="DUF5988"/>
    <property type="match status" value="1"/>
</dbReference>
<evidence type="ECO:0000313" key="2">
    <source>
        <dbReference type="Proteomes" id="UP000094094"/>
    </source>
</evidence>
<organism evidence="1 2">
    <name type="scientific">Streptomyces lydicus</name>
    <dbReference type="NCBI Taxonomy" id="47763"/>
    <lineage>
        <taxon>Bacteria</taxon>
        <taxon>Bacillati</taxon>
        <taxon>Actinomycetota</taxon>
        <taxon>Actinomycetes</taxon>
        <taxon>Kitasatosporales</taxon>
        <taxon>Streptomycetaceae</taxon>
        <taxon>Streptomyces</taxon>
    </lineage>
</organism>
<keyword evidence="2" id="KW-1185">Reference proteome</keyword>
<dbReference type="EMBL" id="CP017157">
    <property type="protein sequence ID" value="AOP45337.1"/>
    <property type="molecule type" value="Genomic_DNA"/>
</dbReference>
<proteinExistence type="predicted"/>
<gene>
    <name evidence="1" type="ORF">SL103_02925</name>
</gene>
<accession>A0A1D7VF53</accession>